<name>A0ABV9T4D1_9BACT</name>
<evidence type="ECO:0000313" key="10">
    <source>
        <dbReference type="EMBL" id="MFC4873607.1"/>
    </source>
</evidence>
<dbReference type="Proteomes" id="UP001595818">
    <property type="component" value="Unassembled WGS sequence"/>
</dbReference>
<dbReference type="Pfam" id="PF01850">
    <property type="entry name" value="PIN"/>
    <property type="match status" value="1"/>
</dbReference>
<evidence type="ECO:0000256" key="1">
    <source>
        <dbReference type="ARBA" id="ARBA00001946"/>
    </source>
</evidence>
<evidence type="ECO:0000256" key="4">
    <source>
        <dbReference type="ARBA" id="ARBA00022723"/>
    </source>
</evidence>
<evidence type="ECO:0000259" key="9">
    <source>
        <dbReference type="Pfam" id="PF01850"/>
    </source>
</evidence>
<evidence type="ECO:0000256" key="8">
    <source>
        <dbReference type="HAMAP-Rule" id="MF_00265"/>
    </source>
</evidence>
<comment type="caution">
    <text evidence="10">The sequence shown here is derived from an EMBL/GenBank/DDBJ whole genome shotgun (WGS) entry which is preliminary data.</text>
</comment>
<dbReference type="InterPro" id="IPR002716">
    <property type="entry name" value="PIN_dom"/>
</dbReference>
<gene>
    <name evidence="8" type="primary">vapC</name>
    <name evidence="10" type="ORF">ACFPFU_18035</name>
</gene>
<keyword evidence="2 8" id="KW-1277">Toxin-antitoxin system</keyword>
<evidence type="ECO:0000256" key="3">
    <source>
        <dbReference type="ARBA" id="ARBA00022722"/>
    </source>
</evidence>
<protein>
    <recommendedName>
        <fullName evidence="8">Ribonuclease VapC</fullName>
        <shortName evidence="8">RNase VapC</shortName>
        <ecNumber evidence="8">3.1.-.-</ecNumber>
    </recommendedName>
    <alternativeName>
        <fullName evidence="8">Toxin VapC</fullName>
    </alternativeName>
</protein>
<accession>A0ABV9T4D1</accession>
<evidence type="ECO:0000313" key="11">
    <source>
        <dbReference type="Proteomes" id="UP001595818"/>
    </source>
</evidence>
<evidence type="ECO:0000256" key="2">
    <source>
        <dbReference type="ARBA" id="ARBA00022649"/>
    </source>
</evidence>
<dbReference type="InterPro" id="IPR022907">
    <property type="entry name" value="VapC_family"/>
</dbReference>
<feature type="binding site" evidence="8">
    <location>
        <position position="4"/>
    </location>
    <ligand>
        <name>Mg(2+)</name>
        <dbReference type="ChEBI" id="CHEBI:18420"/>
    </ligand>
</feature>
<dbReference type="HAMAP" id="MF_00265">
    <property type="entry name" value="VapC_Nob1"/>
    <property type="match status" value="1"/>
</dbReference>
<keyword evidence="4 8" id="KW-0479">Metal-binding</keyword>
<feature type="domain" description="PIN" evidence="9">
    <location>
        <begin position="1"/>
        <end position="119"/>
    </location>
</feature>
<sequence>MVADTSIFIEHLRARKKTSTLLYKYFDQTQLFLSAVTMYELLMGATTDEKKNDVKIITEDLIVLPFSAEVASEAAKIYHDLKKRNKLIEFRDIFIAATSLANDLPLLTLNEKHFKRIKGLDILPV</sequence>
<feature type="binding site" evidence="8">
    <location>
        <position position="92"/>
    </location>
    <ligand>
        <name>Mg(2+)</name>
        <dbReference type="ChEBI" id="CHEBI:18420"/>
    </ligand>
</feature>
<comment type="function">
    <text evidence="8">Toxic component of a toxin-antitoxin (TA) system. An RNase.</text>
</comment>
<evidence type="ECO:0000256" key="7">
    <source>
        <dbReference type="ARBA" id="ARBA00038093"/>
    </source>
</evidence>
<dbReference type="InterPro" id="IPR050556">
    <property type="entry name" value="Type_II_TA_system_RNase"/>
</dbReference>
<evidence type="ECO:0000256" key="6">
    <source>
        <dbReference type="ARBA" id="ARBA00022842"/>
    </source>
</evidence>
<proteinExistence type="inferred from homology"/>
<comment type="similarity">
    <text evidence="7 8">Belongs to the PINc/VapC protein family.</text>
</comment>
<dbReference type="CDD" id="cd09881">
    <property type="entry name" value="PIN_VapC4-5_FitB-like"/>
    <property type="match status" value="1"/>
</dbReference>
<dbReference type="SUPFAM" id="SSF88723">
    <property type="entry name" value="PIN domain-like"/>
    <property type="match status" value="1"/>
</dbReference>
<keyword evidence="5 8" id="KW-0378">Hydrolase</keyword>
<comment type="cofactor">
    <cofactor evidence="1 8">
        <name>Mg(2+)</name>
        <dbReference type="ChEBI" id="CHEBI:18420"/>
    </cofactor>
</comment>
<dbReference type="EC" id="3.1.-.-" evidence="8"/>
<keyword evidence="11" id="KW-1185">Reference proteome</keyword>
<dbReference type="Gene3D" id="3.40.50.1010">
    <property type="entry name" value="5'-nuclease"/>
    <property type="match status" value="1"/>
</dbReference>
<keyword evidence="6 8" id="KW-0460">Magnesium</keyword>
<dbReference type="EMBL" id="JBHSJJ010000011">
    <property type="protein sequence ID" value="MFC4873607.1"/>
    <property type="molecule type" value="Genomic_DNA"/>
</dbReference>
<dbReference type="RefSeq" id="WP_377066629.1">
    <property type="nucleotide sequence ID" value="NZ_JBHSJJ010000011.1"/>
</dbReference>
<dbReference type="PANTHER" id="PTHR33653:SF1">
    <property type="entry name" value="RIBONUCLEASE VAPC2"/>
    <property type="match status" value="1"/>
</dbReference>
<evidence type="ECO:0000256" key="5">
    <source>
        <dbReference type="ARBA" id="ARBA00022801"/>
    </source>
</evidence>
<organism evidence="10 11">
    <name type="scientific">Negadavirga shengliensis</name>
    <dbReference type="NCBI Taxonomy" id="1389218"/>
    <lineage>
        <taxon>Bacteria</taxon>
        <taxon>Pseudomonadati</taxon>
        <taxon>Bacteroidota</taxon>
        <taxon>Cytophagia</taxon>
        <taxon>Cytophagales</taxon>
        <taxon>Cyclobacteriaceae</taxon>
        <taxon>Negadavirga</taxon>
    </lineage>
</organism>
<dbReference type="InterPro" id="IPR029060">
    <property type="entry name" value="PIN-like_dom_sf"/>
</dbReference>
<dbReference type="PANTHER" id="PTHR33653">
    <property type="entry name" value="RIBONUCLEASE VAPC2"/>
    <property type="match status" value="1"/>
</dbReference>
<reference evidence="11" key="1">
    <citation type="journal article" date="2019" name="Int. J. Syst. Evol. Microbiol.">
        <title>The Global Catalogue of Microorganisms (GCM) 10K type strain sequencing project: providing services to taxonomists for standard genome sequencing and annotation.</title>
        <authorList>
            <consortium name="The Broad Institute Genomics Platform"/>
            <consortium name="The Broad Institute Genome Sequencing Center for Infectious Disease"/>
            <person name="Wu L."/>
            <person name="Ma J."/>
        </authorList>
    </citation>
    <scope>NUCLEOTIDE SEQUENCE [LARGE SCALE GENOMIC DNA]</scope>
    <source>
        <strain evidence="11">CGMCC 4.7466</strain>
    </source>
</reference>
<keyword evidence="8" id="KW-0800">Toxin</keyword>
<keyword evidence="3 8" id="KW-0540">Nuclease</keyword>